<protein>
    <submittedName>
        <fullName evidence="2">Uncharacterized protein</fullName>
    </submittedName>
</protein>
<accession>A0AAV6VN68</accession>
<sequence>MVVEYESRKAALELTPRGMHYWASLLRRLKSIPSIVLSNVPLQSPRNNWQRSEGGWGTLIALTPQTDEKQSMWAPTRRPMNYSNEFKPNSIFHSAIGEDSEES</sequence>
<organism evidence="2 3">
    <name type="scientific">Oedothorax gibbosus</name>
    <dbReference type="NCBI Taxonomy" id="931172"/>
    <lineage>
        <taxon>Eukaryota</taxon>
        <taxon>Metazoa</taxon>
        <taxon>Ecdysozoa</taxon>
        <taxon>Arthropoda</taxon>
        <taxon>Chelicerata</taxon>
        <taxon>Arachnida</taxon>
        <taxon>Araneae</taxon>
        <taxon>Araneomorphae</taxon>
        <taxon>Entelegynae</taxon>
        <taxon>Araneoidea</taxon>
        <taxon>Linyphiidae</taxon>
        <taxon>Erigoninae</taxon>
        <taxon>Oedothorax</taxon>
    </lineage>
</organism>
<evidence type="ECO:0000313" key="3">
    <source>
        <dbReference type="Proteomes" id="UP000827092"/>
    </source>
</evidence>
<dbReference type="Proteomes" id="UP000827092">
    <property type="component" value="Unassembled WGS sequence"/>
</dbReference>
<reference evidence="2 3" key="1">
    <citation type="journal article" date="2022" name="Nat. Ecol. Evol.">
        <title>A masculinizing supergene underlies an exaggerated male reproductive morph in a spider.</title>
        <authorList>
            <person name="Hendrickx F."/>
            <person name="De Corte Z."/>
            <person name="Sonet G."/>
            <person name="Van Belleghem S.M."/>
            <person name="Kostlbacher S."/>
            <person name="Vangestel C."/>
        </authorList>
    </citation>
    <scope>NUCLEOTIDE SEQUENCE [LARGE SCALE GENOMIC DNA]</scope>
    <source>
        <strain evidence="2">W744_W776</strain>
    </source>
</reference>
<evidence type="ECO:0000256" key="1">
    <source>
        <dbReference type="SAM" id="MobiDB-lite"/>
    </source>
</evidence>
<comment type="caution">
    <text evidence="2">The sequence shown here is derived from an EMBL/GenBank/DDBJ whole genome shotgun (WGS) entry which is preliminary data.</text>
</comment>
<dbReference type="EMBL" id="JAFNEN010000052">
    <property type="protein sequence ID" value="KAG8197683.1"/>
    <property type="molecule type" value="Genomic_DNA"/>
</dbReference>
<proteinExistence type="predicted"/>
<name>A0AAV6VN68_9ARAC</name>
<keyword evidence="3" id="KW-1185">Reference proteome</keyword>
<feature type="region of interest" description="Disordered" evidence="1">
    <location>
        <begin position="67"/>
        <end position="86"/>
    </location>
</feature>
<evidence type="ECO:0000313" key="2">
    <source>
        <dbReference type="EMBL" id="KAG8197683.1"/>
    </source>
</evidence>
<gene>
    <name evidence="2" type="ORF">JTE90_001607</name>
</gene>
<dbReference type="AlphaFoldDB" id="A0AAV6VN68"/>